<organism evidence="2 3">
    <name type="scientific">Aliivibrio fischeri</name>
    <name type="common">Vibrio fischeri</name>
    <dbReference type="NCBI Taxonomy" id="668"/>
    <lineage>
        <taxon>Bacteria</taxon>
        <taxon>Pseudomonadati</taxon>
        <taxon>Pseudomonadota</taxon>
        <taxon>Gammaproteobacteria</taxon>
        <taxon>Vibrionales</taxon>
        <taxon>Vibrionaceae</taxon>
        <taxon>Aliivibrio</taxon>
    </lineage>
</organism>
<dbReference type="PROSITE" id="PS51257">
    <property type="entry name" value="PROKAR_LIPOPROTEIN"/>
    <property type="match status" value="1"/>
</dbReference>
<dbReference type="EMBL" id="BJTZ01000051">
    <property type="protein sequence ID" value="GEK15974.1"/>
    <property type="molecule type" value="Genomic_DNA"/>
</dbReference>
<evidence type="ECO:0000313" key="2">
    <source>
        <dbReference type="EMBL" id="GEK15974.1"/>
    </source>
</evidence>
<name>A0A510UMX7_ALIFS</name>
<proteinExistence type="predicted"/>
<dbReference type="RefSeq" id="WP_146866627.1">
    <property type="nucleotide sequence ID" value="NZ_BJTZ01000051.1"/>
</dbReference>
<gene>
    <name evidence="2" type="ORF">AFI02nite_40100</name>
</gene>
<keyword evidence="1" id="KW-0472">Membrane</keyword>
<comment type="caution">
    <text evidence="2">The sequence shown here is derived from an EMBL/GenBank/DDBJ whole genome shotgun (WGS) entry which is preliminary data.</text>
</comment>
<dbReference type="Proteomes" id="UP000321787">
    <property type="component" value="Unassembled WGS sequence"/>
</dbReference>
<feature type="transmembrane region" description="Helical" evidence="1">
    <location>
        <begin position="7"/>
        <end position="25"/>
    </location>
</feature>
<accession>A0A510UMX7</accession>
<protein>
    <submittedName>
        <fullName evidence="2">Uncharacterized protein</fullName>
    </submittedName>
</protein>
<evidence type="ECO:0000256" key="1">
    <source>
        <dbReference type="SAM" id="Phobius"/>
    </source>
</evidence>
<reference evidence="2 3" key="1">
    <citation type="submission" date="2019-07" db="EMBL/GenBank/DDBJ databases">
        <title>Whole genome shotgun sequence of Aliivibrio fischeri NBRC 101058.</title>
        <authorList>
            <person name="Hosoyama A."/>
            <person name="Uohara A."/>
            <person name="Ohji S."/>
            <person name="Ichikawa N."/>
        </authorList>
    </citation>
    <scope>NUCLEOTIDE SEQUENCE [LARGE SCALE GENOMIC DNA]</scope>
    <source>
        <strain evidence="2 3">NBRC 101058</strain>
    </source>
</reference>
<keyword evidence="1" id="KW-1133">Transmembrane helix</keyword>
<sequence>MTSIRSVNIILIVVIIIGFLFVLYGSSLSCDYNMTVKTEKTVYNGVCQFGNTSWIEQYDDPENGSTWYVKAFSFSYGNHLIYIVTNREQVHKSGNKLNPLDIFNIQAENIQILRYEYYDISNNKLALFSTFPEEHIYIAKMSGQLSLFSSKKNTLIPIMY</sequence>
<dbReference type="AlphaFoldDB" id="A0A510UMX7"/>
<keyword evidence="1" id="KW-0812">Transmembrane</keyword>
<evidence type="ECO:0000313" key="3">
    <source>
        <dbReference type="Proteomes" id="UP000321787"/>
    </source>
</evidence>